<evidence type="ECO:0000256" key="2">
    <source>
        <dbReference type="SAM" id="Phobius"/>
    </source>
</evidence>
<dbReference type="PANTHER" id="PTHR41282:SF1">
    <property type="entry name" value="CONSERVED TRANSMEMBRANE PROTEIN-RELATED"/>
    <property type="match status" value="1"/>
</dbReference>
<reference evidence="3 4" key="1">
    <citation type="submission" date="2021-03" db="EMBL/GenBank/DDBJ databases">
        <title>Sequencing the genomes of 1000 actinobacteria strains.</title>
        <authorList>
            <person name="Klenk H.-P."/>
        </authorList>
    </citation>
    <scope>NUCLEOTIDE SEQUENCE [LARGE SCALE GENOMIC DNA]</scope>
    <source>
        <strain evidence="3 4">DSM 45510</strain>
    </source>
</reference>
<evidence type="ECO:0000313" key="3">
    <source>
        <dbReference type="EMBL" id="MBP2178783.1"/>
    </source>
</evidence>
<accession>A0ABS4PHE2</accession>
<dbReference type="RefSeq" id="WP_209662421.1">
    <property type="nucleotide sequence ID" value="NZ_JAGGMS010000001.1"/>
</dbReference>
<feature type="transmembrane region" description="Helical" evidence="2">
    <location>
        <begin position="177"/>
        <end position="200"/>
    </location>
</feature>
<sequence length="273" mass="28589">MRSSSNPAFRRLPVGGGGTQYGPNTGFGQPQGGVPGYGPPQAPAGSADRPMTVDDVVIKTGMSLGVALITGIITAIWAQGQVAANAMGPVFGALIGGMLVGLVISLVIIFKQKPSGPLTLAYSAAEGVFLGAISGVFEMLYPGIALQAIIGTAGVFITMLIVYKTGAVKVTPKLTKWIIGAVVGAAILMLVNLVTSFFGFNPLRDGGPIAIIFSLVVIGIAAFSFLLDFDQADRMIREGMPSKWAWFAAFGLMTTLVWLYLEILRLLSYLQSD</sequence>
<dbReference type="Pfam" id="PF12811">
    <property type="entry name" value="BaxI_1"/>
    <property type="match status" value="1"/>
</dbReference>
<feature type="transmembrane region" description="Helical" evidence="2">
    <location>
        <begin position="90"/>
        <end position="110"/>
    </location>
</feature>
<keyword evidence="2" id="KW-0812">Transmembrane</keyword>
<gene>
    <name evidence="3" type="ORF">JOM49_000309</name>
</gene>
<dbReference type="PIRSF" id="PIRSF009160">
    <property type="entry name" value="UCP009160"/>
    <property type="match status" value="1"/>
</dbReference>
<dbReference type="InterPro" id="IPR010539">
    <property type="entry name" value="BaxI_1-like"/>
</dbReference>
<dbReference type="Proteomes" id="UP000741013">
    <property type="component" value="Unassembled WGS sequence"/>
</dbReference>
<feature type="transmembrane region" description="Helical" evidence="2">
    <location>
        <begin position="206"/>
        <end position="229"/>
    </location>
</feature>
<keyword evidence="2" id="KW-1133">Transmembrane helix</keyword>
<proteinExistence type="predicted"/>
<feature type="region of interest" description="Disordered" evidence="1">
    <location>
        <begin position="1"/>
        <end position="49"/>
    </location>
</feature>
<comment type="caution">
    <text evidence="3">The sequence shown here is derived from an EMBL/GenBank/DDBJ whole genome shotgun (WGS) entry which is preliminary data.</text>
</comment>
<evidence type="ECO:0000256" key="1">
    <source>
        <dbReference type="SAM" id="MobiDB-lite"/>
    </source>
</evidence>
<feature type="transmembrane region" description="Helical" evidence="2">
    <location>
        <begin position="143"/>
        <end position="165"/>
    </location>
</feature>
<feature type="transmembrane region" description="Helical" evidence="2">
    <location>
        <begin position="117"/>
        <end position="137"/>
    </location>
</feature>
<organism evidence="3 4">
    <name type="scientific">Amycolatopsis magusensis</name>
    <dbReference type="NCBI Taxonomy" id="882444"/>
    <lineage>
        <taxon>Bacteria</taxon>
        <taxon>Bacillati</taxon>
        <taxon>Actinomycetota</taxon>
        <taxon>Actinomycetes</taxon>
        <taxon>Pseudonocardiales</taxon>
        <taxon>Pseudonocardiaceae</taxon>
        <taxon>Amycolatopsis</taxon>
    </lineage>
</organism>
<name>A0ABS4PHE2_9PSEU</name>
<dbReference type="PANTHER" id="PTHR41282">
    <property type="entry name" value="CONSERVED TRANSMEMBRANE PROTEIN-RELATED"/>
    <property type="match status" value="1"/>
</dbReference>
<feature type="transmembrane region" description="Helical" evidence="2">
    <location>
        <begin position="56"/>
        <end position="78"/>
    </location>
</feature>
<keyword evidence="4" id="KW-1185">Reference proteome</keyword>
<keyword evidence="2" id="KW-0472">Membrane</keyword>
<feature type="transmembrane region" description="Helical" evidence="2">
    <location>
        <begin position="241"/>
        <end position="261"/>
    </location>
</feature>
<evidence type="ECO:0000313" key="4">
    <source>
        <dbReference type="Proteomes" id="UP000741013"/>
    </source>
</evidence>
<dbReference type="EMBL" id="JAGGMS010000001">
    <property type="protein sequence ID" value="MBP2178783.1"/>
    <property type="molecule type" value="Genomic_DNA"/>
</dbReference>
<protein>
    <submittedName>
        <fullName evidence="3">YccA/Bax inhibitor family protein</fullName>
    </submittedName>
</protein>